<feature type="compositionally biased region" description="Polar residues" evidence="2">
    <location>
        <begin position="624"/>
        <end position="639"/>
    </location>
</feature>
<feature type="domain" description="Complex 1 LYR protein" evidence="4">
    <location>
        <begin position="12"/>
        <end position="69"/>
    </location>
</feature>
<name>A0A1J9QF85_9EURO</name>
<dbReference type="GO" id="GO:0016226">
    <property type="term" value="P:iron-sulfur cluster assembly"/>
    <property type="evidence" value="ECO:0007669"/>
    <property type="project" value="InterPro"/>
</dbReference>
<dbReference type="EMBL" id="LGTZ01000131">
    <property type="protein sequence ID" value="OJD27169.1"/>
    <property type="molecule type" value="Genomic_DNA"/>
</dbReference>
<proteinExistence type="inferred from homology"/>
<keyword evidence="6" id="KW-1185">Reference proteome</keyword>
<comment type="similarity">
    <text evidence="1">Belongs to the complex I LYR family.</text>
</comment>
<feature type="compositionally biased region" description="Polar residues" evidence="2">
    <location>
        <begin position="712"/>
        <end position="727"/>
    </location>
</feature>
<dbReference type="CDD" id="cd20264">
    <property type="entry name" value="Complex1_LYR_LYRM4"/>
    <property type="match status" value="1"/>
</dbReference>
<dbReference type="AlphaFoldDB" id="A0A1J9QF85"/>
<keyword evidence="3" id="KW-0472">Membrane</keyword>
<evidence type="ECO:0000313" key="5">
    <source>
        <dbReference type="EMBL" id="OJD27169.1"/>
    </source>
</evidence>
<feature type="compositionally biased region" description="Basic and acidic residues" evidence="2">
    <location>
        <begin position="530"/>
        <end position="541"/>
    </location>
</feature>
<dbReference type="InterPro" id="IPR045297">
    <property type="entry name" value="Complex1_LYR_LYRM4"/>
</dbReference>
<feature type="compositionally biased region" description="Low complexity" evidence="2">
    <location>
        <begin position="569"/>
        <end position="579"/>
    </location>
</feature>
<dbReference type="VEuPathDB" id="FungiDB:ACJ73_01440"/>
<feature type="compositionally biased region" description="Polar residues" evidence="2">
    <location>
        <begin position="457"/>
        <end position="481"/>
    </location>
</feature>
<comment type="caution">
    <text evidence="5">The sequence shown here is derived from an EMBL/GenBank/DDBJ whole genome shotgun (WGS) entry which is preliminary data.</text>
</comment>
<feature type="compositionally biased region" description="Acidic residues" evidence="2">
    <location>
        <begin position="484"/>
        <end position="503"/>
    </location>
</feature>
<dbReference type="GO" id="GO:1990221">
    <property type="term" value="C:L-cysteine desulfurase complex"/>
    <property type="evidence" value="ECO:0007669"/>
    <property type="project" value="TreeGrafter"/>
</dbReference>
<keyword evidence="3" id="KW-1133">Transmembrane helix</keyword>
<sequence length="767" mass="83979">MSVVTQANSAYQARSLFRSLLRQSRQFAAYNFREYARRRTIDAFREHQHVTEERKIQELMQKGLQDLRMMKRQTIISQFYQLDKLVVEGEPTGKEIGNAGGIVRQKDTGGVELTLCIYRELFFFKLFSSFSWFLLMGDFDLLAAIPALIFVIPTVLFSRLISTEQNYIFRSSRRSQALTENGPNRTRTGQADHDVFEGFPVRRWVRQPVVVYQNPKVEQPDTRIGGSQALPELPMPRDSHLLTPMSRALLRAARAGCKYIRPAPTEVEDDDKEIKDSDEPVSAPPFERTFTAGKWTLVPRYIEPPEAEFLAKRRAGLSSLYGSTAINGTAEVQPEPKVPMRKTKFKKVDPTTGNVSIYEAWVPEGHKVEGEITENTEAVPENSDATIVGASPAPGTIVEGVGMVDTQGVGFAETHSTMVAPMKEHPPLKRKAKGIGKGSRKKVMFAPGEGEMAATTPGGTETSGDMTMSGTAQDGSSTATPGLQDEDEDEDEENEGEESDEGEGSAAESKSPGTLIKSDQEDAGNAQTVAEKEESNLDIHEQSSLAKQEQHKDAAILPRDKSNSPGLPPTTSTTTIRPTELPDEEIPPPPQSQPQAAMPPVPIDMPSSFPVQPVADVSEPTKDISFSNTQPQHSESANNEVKAPVDNQNDNSTLQEKSNSPIDGVNPDTASQPFHPQEYPSTTSTPPEPHSATVRFENGEVDLLGSLEASLDNPSKTATARNHNRFSPTIEASGKSAVDVSEQDASVRENDERGGSSDEKKDVEMTG</sequence>
<feature type="compositionally biased region" description="Basic and acidic residues" evidence="2">
    <location>
        <begin position="548"/>
        <end position="562"/>
    </location>
</feature>
<dbReference type="InterPro" id="IPR051522">
    <property type="entry name" value="ISC_assembly_LYR"/>
</dbReference>
<feature type="region of interest" description="Disordered" evidence="2">
    <location>
        <begin position="266"/>
        <end position="286"/>
    </location>
</feature>
<feature type="compositionally biased region" description="Pro residues" evidence="2">
    <location>
        <begin position="587"/>
        <end position="603"/>
    </location>
</feature>
<evidence type="ECO:0000259" key="4">
    <source>
        <dbReference type="Pfam" id="PF05347"/>
    </source>
</evidence>
<dbReference type="Proteomes" id="UP000242791">
    <property type="component" value="Unassembled WGS sequence"/>
</dbReference>
<evidence type="ECO:0000256" key="2">
    <source>
        <dbReference type="SAM" id="MobiDB-lite"/>
    </source>
</evidence>
<feature type="compositionally biased region" description="Low complexity" evidence="2">
    <location>
        <begin position="680"/>
        <end position="693"/>
    </location>
</feature>
<feature type="region of interest" description="Disordered" evidence="2">
    <location>
        <begin position="445"/>
        <end position="767"/>
    </location>
</feature>
<dbReference type="PANTHER" id="PTHR13166">
    <property type="entry name" value="PROTEIN C6ORF149"/>
    <property type="match status" value="1"/>
</dbReference>
<gene>
    <name evidence="5" type="ORF">ACJ73_01440</name>
</gene>
<keyword evidence="3" id="KW-0812">Transmembrane</keyword>
<feature type="compositionally biased region" description="Polar residues" evidence="2">
    <location>
        <begin position="646"/>
        <end position="661"/>
    </location>
</feature>
<organism evidence="5 6">
    <name type="scientific">Blastomyces percursus</name>
    <dbReference type="NCBI Taxonomy" id="1658174"/>
    <lineage>
        <taxon>Eukaryota</taxon>
        <taxon>Fungi</taxon>
        <taxon>Dikarya</taxon>
        <taxon>Ascomycota</taxon>
        <taxon>Pezizomycotina</taxon>
        <taxon>Eurotiomycetes</taxon>
        <taxon>Eurotiomycetidae</taxon>
        <taxon>Onygenales</taxon>
        <taxon>Ajellomycetaceae</taxon>
        <taxon>Blastomyces</taxon>
    </lineage>
</organism>
<feature type="transmembrane region" description="Helical" evidence="3">
    <location>
        <begin position="141"/>
        <end position="161"/>
    </location>
</feature>
<dbReference type="PANTHER" id="PTHR13166:SF7">
    <property type="entry name" value="LYR MOTIF-CONTAINING PROTEIN 4"/>
    <property type="match status" value="1"/>
</dbReference>
<dbReference type="OrthoDB" id="275715at2759"/>
<dbReference type="STRING" id="1658174.A0A1J9QF85"/>
<evidence type="ECO:0000256" key="3">
    <source>
        <dbReference type="SAM" id="Phobius"/>
    </source>
</evidence>
<evidence type="ECO:0000256" key="1">
    <source>
        <dbReference type="ARBA" id="ARBA00009508"/>
    </source>
</evidence>
<dbReference type="GO" id="GO:0005739">
    <property type="term" value="C:mitochondrion"/>
    <property type="evidence" value="ECO:0007669"/>
    <property type="project" value="TreeGrafter"/>
</dbReference>
<accession>A0A1J9QF85</accession>
<reference evidence="5 6" key="1">
    <citation type="submission" date="2015-08" db="EMBL/GenBank/DDBJ databases">
        <title>Emmonsia species relationships and genome sequence.</title>
        <authorList>
            <person name="Cuomo C.A."/>
            <person name="Schwartz I.S."/>
            <person name="Kenyon C."/>
            <person name="De Hoog G.S."/>
            <person name="Govender N.P."/>
            <person name="Botha A."/>
            <person name="Moreno L."/>
            <person name="De Vries M."/>
            <person name="Munoz J.F."/>
            <person name="Stielow J.B."/>
        </authorList>
    </citation>
    <scope>NUCLEOTIDE SEQUENCE [LARGE SCALE GENOMIC DNA]</scope>
    <source>
        <strain evidence="5 6">EI222</strain>
    </source>
</reference>
<dbReference type="InterPro" id="IPR008011">
    <property type="entry name" value="Complex1_LYR_dom"/>
</dbReference>
<protein>
    <recommendedName>
        <fullName evidence="4">Complex 1 LYR protein domain-containing protein</fullName>
    </recommendedName>
</protein>
<dbReference type="Pfam" id="PF05347">
    <property type="entry name" value="Complex1_LYR"/>
    <property type="match status" value="1"/>
</dbReference>
<evidence type="ECO:0000313" key="6">
    <source>
        <dbReference type="Proteomes" id="UP000242791"/>
    </source>
</evidence>
<feature type="compositionally biased region" description="Basic and acidic residues" evidence="2">
    <location>
        <begin position="745"/>
        <end position="767"/>
    </location>
</feature>